<dbReference type="Proteomes" id="UP000075883">
    <property type="component" value="Unassembled WGS sequence"/>
</dbReference>
<protein>
    <submittedName>
        <fullName evidence="2">Uncharacterized protein</fullName>
    </submittedName>
</protein>
<evidence type="ECO:0000256" key="1">
    <source>
        <dbReference type="SAM" id="MobiDB-lite"/>
    </source>
</evidence>
<dbReference type="AlphaFoldDB" id="A0A182MFU9"/>
<dbReference type="EMBL" id="AXCM01011194">
    <property type="status" value="NOT_ANNOTATED_CDS"/>
    <property type="molecule type" value="Genomic_DNA"/>
</dbReference>
<reference evidence="3" key="1">
    <citation type="submission" date="2013-09" db="EMBL/GenBank/DDBJ databases">
        <title>The Genome Sequence of Anopheles culicifacies species A.</title>
        <authorList>
            <consortium name="The Broad Institute Genomics Platform"/>
            <person name="Neafsey D.E."/>
            <person name="Besansky N."/>
            <person name="Howell P."/>
            <person name="Walton C."/>
            <person name="Young S.K."/>
            <person name="Zeng Q."/>
            <person name="Gargeya S."/>
            <person name="Fitzgerald M."/>
            <person name="Haas B."/>
            <person name="Abouelleil A."/>
            <person name="Allen A.W."/>
            <person name="Alvarado L."/>
            <person name="Arachchi H.M."/>
            <person name="Berlin A.M."/>
            <person name="Chapman S.B."/>
            <person name="Gainer-Dewar J."/>
            <person name="Goldberg J."/>
            <person name="Griggs A."/>
            <person name="Gujja S."/>
            <person name="Hansen M."/>
            <person name="Howarth C."/>
            <person name="Imamovic A."/>
            <person name="Ireland A."/>
            <person name="Larimer J."/>
            <person name="McCowan C."/>
            <person name="Murphy C."/>
            <person name="Pearson M."/>
            <person name="Poon T.W."/>
            <person name="Priest M."/>
            <person name="Roberts A."/>
            <person name="Saif S."/>
            <person name="Shea T."/>
            <person name="Sisk P."/>
            <person name="Sykes S."/>
            <person name="Wortman J."/>
            <person name="Nusbaum C."/>
            <person name="Birren B."/>
        </authorList>
    </citation>
    <scope>NUCLEOTIDE SEQUENCE [LARGE SCALE GENOMIC DNA]</scope>
    <source>
        <strain evidence="3">A-37</strain>
    </source>
</reference>
<evidence type="ECO:0000313" key="3">
    <source>
        <dbReference type="Proteomes" id="UP000075883"/>
    </source>
</evidence>
<organism evidence="2 3">
    <name type="scientific">Anopheles culicifacies</name>
    <dbReference type="NCBI Taxonomy" id="139723"/>
    <lineage>
        <taxon>Eukaryota</taxon>
        <taxon>Metazoa</taxon>
        <taxon>Ecdysozoa</taxon>
        <taxon>Arthropoda</taxon>
        <taxon>Hexapoda</taxon>
        <taxon>Insecta</taxon>
        <taxon>Pterygota</taxon>
        <taxon>Neoptera</taxon>
        <taxon>Endopterygota</taxon>
        <taxon>Diptera</taxon>
        <taxon>Nematocera</taxon>
        <taxon>Culicoidea</taxon>
        <taxon>Culicidae</taxon>
        <taxon>Anophelinae</taxon>
        <taxon>Anopheles</taxon>
        <taxon>culicifacies species complex</taxon>
    </lineage>
</organism>
<proteinExistence type="predicted"/>
<dbReference type="EMBL" id="AXCM01011195">
    <property type="status" value="NOT_ANNOTATED_CDS"/>
    <property type="molecule type" value="Genomic_DNA"/>
</dbReference>
<name>A0A182MFU9_9DIPT</name>
<keyword evidence="3" id="KW-1185">Reference proteome</keyword>
<accession>A0A182MFU9</accession>
<dbReference type="VEuPathDB" id="VectorBase:ACUA017271"/>
<reference evidence="2" key="2">
    <citation type="submission" date="2020-05" db="UniProtKB">
        <authorList>
            <consortium name="EnsemblMetazoa"/>
        </authorList>
    </citation>
    <scope>IDENTIFICATION</scope>
    <source>
        <strain evidence="2">A-37</strain>
    </source>
</reference>
<sequence length="104" mass="11613">MEADDEIYWSGSMAERRRRQSSNGAGPSQHSEVEDHGTVSKSRYIVAVQQHSVSQRLSNTYCLPGSYIALTMREFTSRRSSHQDEMRSLITCGTLSIDGAVVVM</sequence>
<feature type="compositionally biased region" description="Polar residues" evidence="1">
    <location>
        <begin position="21"/>
        <end position="30"/>
    </location>
</feature>
<evidence type="ECO:0000313" key="2">
    <source>
        <dbReference type="EnsemblMetazoa" id="ACUA017271-PA"/>
    </source>
</evidence>
<dbReference type="EnsemblMetazoa" id="ACUA017271-RA">
    <property type="protein sequence ID" value="ACUA017271-PA"/>
    <property type="gene ID" value="ACUA017271"/>
</dbReference>
<feature type="region of interest" description="Disordered" evidence="1">
    <location>
        <begin position="1"/>
        <end position="38"/>
    </location>
</feature>